<comment type="similarity">
    <text evidence="2 6">Belongs to the tetraspanin (TM4SF) family.</text>
</comment>
<dbReference type="PIRSF" id="PIRSF002419">
    <property type="entry name" value="Tetraspanin"/>
    <property type="match status" value="1"/>
</dbReference>
<dbReference type="AlphaFoldDB" id="A0AAV4DER2"/>
<keyword evidence="4 6" id="KW-1133">Transmembrane helix</keyword>
<evidence type="ECO:0000256" key="6">
    <source>
        <dbReference type="RuleBase" id="RU361218"/>
    </source>
</evidence>
<accession>A0AAV4DER2</accession>
<dbReference type="InterPro" id="IPR018499">
    <property type="entry name" value="Tetraspanin/Peripherin"/>
</dbReference>
<organism evidence="7 8">
    <name type="scientific">Plakobranchus ocellatus</name>
    <dbReference type="NCBI Taxonomy" id="259542"/>
    <lineage>
        <taxon>Eukaryota</taxon>
        <taxon>Metazoa</taxon>
        <taxon>Spiralia</taxon>
        <taxon>Lophotrochozoa</taxon>
        <taxon>Mollusca</taxon>
        <taxon>Gastropoda</taxon>
        <taxon>Heterobranchia</taxon>
        <taxon>Euthyneura</taxon>
        <taxon>Panpulmonata</taxon>
        <taxon>Sacoglossa</taxon>
        <taxon>Placobranchoidea</taxon>
        <taxon>Plakobranchidae</taxon>
        <taxon>Plakobranchus</taxon>
    </lineage>
</organism>
<keyword evidence="3 6" id="KW-0812">Transmembrane</keyword>
<dbReference type="GO" id="GO:0005886">
    <property type="term" value="C:plasma membrane"/>
    <property type="evidence" value="ECO:0007669"/>
    <property type="project" value="TreeGrafter"/>
</dbReference>
<dbReference type="PANTHER" id="PTHR19282">
    <property type="entry name" value="TETRASPANIN"/>
    <property type="match status" value="1"/>
</dbReference>
<name>A0AAV4DER2_9GAST</name>
<evidence type="ECO:0000256" key="4">
    <source>
        <dbReference type="ARBA" id="ARBA00022989"/>
    </source>
</evidence>
<proteinExistence type="inferred from homology"/>
<feature type="transmembrane region" description="Helical" evidence="6">
    <location>
        <begin position="115"/>
        <end position="138"/>
    </location>
</feature>
<dbReference type="Proteomes" id="UP000735302">
    <property type="component" value="Unassembled WGS sequence"/>
</dbReference>
<sequence length="253" mass="28184">MENDLVHTISGKEVIMAYGGHGRSYKEHRGDHRACSCLFWCRYCLFFLNFIVWASGIAMIGLGAWTQVNGAGLKIFDELLDEPSYMLIGTGVAMVLVGVYGCVVSVKINAWGLRVFMILVIALFVVQVVLGGIGFFLLDDVHNEMSDIVRKAVIYYRIDGNLARDEDMDELQIEFKCCGGHSFADWEANEEYTEMFSYTEGCIVSILKTLKTHVSIVAGLAFSVSVLEIICLVLANVIIKNTVYHRRLLSSIG</sequence>
<comment type="caution">
    <text evidence="7">The sequence shown here is derived from an EMBL/GenBank/DDBJ whole genome shotgun (WGS) entry which is preliminary data.</text>
</comment>
<protein>
    <recommendedName>
        <fullName evidence="6">Tetraspanin</fullName>
    </recommendedName>
</protein>
<evidence type="ECO:0000313" key="7">
    <source>
        <dbReference type="EMBL" id="GFO42651.1"/>
    </source>
</evidence>
<feature type="transmembrane region" description="Helical" evidence="6">
    <location>
        <begin position="216"/>
        <end position="239"/>
    </location>
</feature>
<reference evidence="7 8" key="1">
    <citation type="journal article" date="2021" name="Elife">
        <title>Chloroplast acquisition without the gene transfer in kleptoplastic sea slugs, Plakobranchus ocellatus.</title>
        <authorList>
            <person name="Maeda T."/>
            <person name="Takahashi S."/>
            <person name="Yoshida T."/>
            <person name="Shimamura S."/>
            <person name="Takaki Y."/>
            <person name="Nagai Y."/>
            <person name="Toyoda A."/>
            <person name="Suzuki Y."/>
            <person name="Arimoto A."/>
            <person name="Ishii H."/>
            <person name="Satoh N."/>
            <person name="Nishiyama T."/>
            <person name="Hasebe M."/>
            <person name="Maruyama T."/>
            <person name="Minagawa J."/>
            <person name="Obokata J."/>
            <person name="Shigenobu S."/>
        </authorList>
    </citation>
    <scope>NUCLEOTIDE SEQUENCE [LARGE SCALE GENOMIC DNA]</scope>
</reference>
<dbReference type="SUPFAM" id="SSF48652">
    <property type="entry name" value="Tetraspanin"/>
    <property type="match status" value="1"/>
</dbReference>
<feature type="transmembrane region" description="Helical" evidence="6">
    <location>
        <begin position="85"/>
        <end position="103"/>
    </location>
</feature>
<dbReference type="PANTHER" id="PTHR19282:SF544">
    <property type="entry name" value="TETRASPANIN"/>
    <property type="match status" value="1"/>
</dbReference>
<dbReference type="PRINTS" id="PR00259">
    <property type="entry name" value="TMFOUR"/>
</dbReference>
<dbReference type="CDD" id="cd03127">
    <property type="entry name" value="tetraspanin_LEL"/>
    <property type="match status" value="1"/>
</dbReference>
<dbReference type="InterPro" id="IPR000301">
    <property type="entry name" value="Tetraspanin_animals"/>
</dbReference>
<evidence type="ECO:0000256" key="1">
    <source>
        <dbReference type="ARBA" id="ARBA00004141"/>
    </source>
</evidence>
<feature type="transmembrane region" description="Helical" evidence="6">
    <location>
        <begin position="43"/>
        <end position="65"/>
    </location>
</feature>
<dbReference type="Gene3D" id="1.10.1450.10">
    <property type="entry name" value="Tetraspanin"/>
    <property type="match status" value="1"/>
</dbReference>
<gene>
    <name evidence="7" type="ORF">PoB_006915600</name>
</gene>
<evidence type="ECO:0000256" key="5">
    <source>
        <dbReference type="ARBA" id="ARBA00023136"/>
    </source>
</evidence>
<dbReference type="EMBL" id="BLXT01007816">
    <property type="protein sequence ID" value="GFO42651.1"/>
    <property type="molecule type" value="Genomic_DNA"/>
</dbReference>
<keyword evidence="8" id="KW-1185">Reference proteome</keyword>
<evidence type="ECO:0000256" key="3">
    <source>
        <dbReference type="ARBA" id="ARBA00022692"/>
    </source>
</evidence>
<comment type="subcellular location">
    <subcellularLocation>
        <location evidence="1 6">Membrane</location>
        <topology evidence="1 6">Multi-pass membrane protein</topology>
    </subcellularLocation>
</comment>
<evidence type="ECO:0000313" key="8">
    <source>
        <dbReference type="Proteomes" id="UP000735302"/>
    </source>
</evidence>
<dbReference type="Pfam" id="PF00335">
    <property type="entry name" value="Tetraspanin"/>
    <property type="match status" value="1"/>
</dbReference>
<evidence type="ECO:0000256" key="2">
    <source>
        <dbReference type="ARBA" id="ARBA00006840"/>
    </source>
</evidence>
<dbReference type="InterPro" id="IPR008952">
    <property type="entry name" value="Tetraspanin_EC2_sf"/>
</dbReference>
<keyword evidence="5 6" id="KW-0472">Membrane</keyword>